<dbReference type="Gene3D" id="1.10.530.10">
    <property type="match status" value="1"/>
</dbReference>
<evidence type="ECO:0000256" key="1">
    <source>
        <dbReference type="ARBA" id="ARBA00007734"/>
    </source>
</evidence>
<comment type="caution">
    <text evidence="5">The sequence shown here is derived from an EMBL/GenBank/DDBJ whole genome shotgun (WGS) entry which is preliminary data.</text>
</comment>
<protein>
    <submittedName>
        <fullName evidence="5">Tail length tape measure protein</fullName>
    </submittedName>
</protein>
<sequence>MKTNGLYIFLIISILLASCSTQSSRNDLPPWGTEANDSITLSLSDIISNGEIIAATLSGPDTYYEYRGERLGLHYLLCEKFAAELGVTLRVQLCRDSLELRRMLLGGDADVIITPILNDDADELRFCGAMGVDGHHQWAVAPQCTELADALDRWYSKEGKGLQAKGDIALRNTDRLSSPFGMWGGESRNSGGNTGRRASRYGGNSDLPSFAHVDTPPTPPGAISPWDNLFKKYASVARCDWELLAAQCHQESGFAPMARSWAGACGLMQLMPQTATSLGVPRDKIFDPETNVCAAAKLMSSLSSLYSNINPFEERLCFMLAAYNCGSGHVSDAQALARKDGKSGDRWSDVERYLLLLSQPEYYNNPAVRHGYVRSSETVGYVRAIRQRYAQYTGGRVPTLGVSSDRHRKATRPHRFK</sequence>
<proteinExistence type="inferred from homology"/>
<organism evidence="5 6">
    <name type="scientific">Prevotella koreensis</name>
    <dbReference type="NCBI Taxonomy" id="2490854"/>
    <lineage>
        <taxon>Bacteria</taxon>
        <taxon>Pseudomonadati</taxon>
        <taxon>Bacteroidota</taxon>
        <taxon>Bacteroidia</taxon>
        <taxon>Bacteroidales</taxon>
        <taxon>Prevotellaceae</taxon>
        <taxon>Prevotella</taxon>
    </lineage>
</organism>
<dbReference type="SUPFAM" id="SSF53955">
    <property type="entry name" value="Lysozyme-like"/>
    <property type="match status" value="1"/>
</dbReference>
<evidence type="ECO:0000313" key="6">
    <source>
        <dbReference type="Proteomes" id="UP000278983"/>
    </source>
</evidence>
<dbReference type="Gene3D" id="3.40.190.10">
    <property type="entry name" value="Periplasmic binding protein-like II"/>
    <property type="match status" value="1"/>
</dbReference>
<name>A0A3S0WK09_9BACT</name>
<accession>A0A3S0WK09</accession>
<dbReference type="Proteomes" id="UP000278983">
    <property type="component" value="Unassembled WGS sequence"/>
</dbReference>
<dbReference type="PROSITE" id="PS51257">
    <property type="entry name" value="PROKAR_LIPOPROTEIN"/>
    <property type="match status" value="1"/>
</dbReference>
<feature type="chain" id="PRO_5018613178" evidence="3">
    <location>
        <begin position="26"/>
        <end position="417"/>
    </location>
</feature>
<dbReference type="Pfam" id="PF01464">
    <property type="entry name" value="SLT"/>
    <property type="match status" value="1"/>
</dbReference>
<dbReference type="InterPro" id="IPR008258">
    <property type="entry name" value="Transglycosylase_SLT_dom_1"/>
</dbReference>
<gene>
    <name evidence="5" type="ORF">EHV08_04165</name>
</gene>
<dbReference type="OrthoDB" id="9815002at2"/>
<comment type="similarity">
    <text evidence="1">Belongs to the transglycosylase Slt family.</text>
</comment>
<dbReference type="PANTHER" id="PTHR37423:SF2">
    <property type="entry name" value="MEMBRANE-BOUND LYTIC MUREIN TRANSGLYCOSYLASE C"/>
    <property type="match status" value="1"/>
</dbReference>
<dbReference type="PANTHER" id="PTHR37423">
    <property type="entry name" value="SOLUBLE LYTIC MUREIN TRANSGLYCOSYLASE-RELATED"/>
    <property type="match status" value="1"/>
</dbReference>
<feature type="domain" description="Transglycosylase SLT" evidence="4">
    <location>
        <begin position="229"/>
        <end position="341"/>
    </location>
</feature>
<feature type="signal peptide" evidence="3">
    <location>
        <begin position="1"/>
        <end position="25"/>
    </location>
</feature>
<evidence type="ECO:0000259" key="4">
    <source>
        <dbReference type="Pfam" id="PF01464"/>
    </source>
</evidence>
<reference evidence="5 6" key="1">
    <citation type="submission" date="2018-12" db="EMBL/GenBank/DDBJ databases">
        <title>Genome sequencing of Prevotella sp. KCOM 3155 (= JS262).</title>
        <authorList>
            <person name="Kook J.-K."/>
            <person name="Park S.-N."/>
            <person name="Lim Y.K."/>
        </authorList>
    </citation>
    <scope>NUCLEOTIDE SEQUENCE [LARGE SCALE GENOMIC DNA]</scope>
    <source>
        <strain evidence="5 6">KCOM 3155</strain>
    </source>
</reference>
<evidence type="ECO:0000256" key="2">
    <source>
        <dbReference type="SAM" id="MobiDB-lite"/>
    </source>
</evidence>
<dbReference type="RefSeq" id="WP_126678215.1">
    <property type="nucleotide sequence ID" value="NZ_RYYU01000001.1"/>
</dbReference>
<dbReference type="EMBL" id="RYYU01000001">
    <property type="protein sequence ID" value="RUL59045.1"/>
    <property type="molecule type" value="Genomic_DNA"/>
</dbReference>
<keyword evidence="3" id="KW-0732">Signal</keyword>
<dbReference type="InterPro" id="IPR023346">
    <property type="entry name" value="Lysozyme-like_dom_sf"/>
</dbReference>
<keyword evidence="6" id="KW-1185">Reference proteome</keyword>
<evidence type="ECO:0000256" key="3">
    <source>
        <dbReference type="SAM" id="SignalP"/>
    </source>
</evidence>
<evidence type="ECO:0000313" key="5">
    <source>
        <dbReference type="EMBL" id="RUL59045.1"/>
    </source>
</evidence>
<feature type="region of interest" description="Disordered" evidence="2">
    <location>
        <begin position="180"/>
        <end position="201"/>
    </location>
</feature>
<dbReference type="AlphaFoldDB" id="A0A3S0WK09"/>
<dbReference type="CDD" id="cd13403">
    <property type="entry name" value="MLTF-like"/>
    <property type="match status" value="1"/>
</dbReference>